<sequence length="176" mass="19737">MELFTGRQSPSALDVVVRVTGSGEEMLGITLDTVSQYLKRLRGSLHGLHHEVVDEKERRRLQAMVAKNGVAANFDIGGFVLWSRIDQRLPNKKLLGHWVGPFQVISALPHSFRIRHLVSGAEYEAHATRLKYNSDSNLNPVEDSWESADNTLKDVPDTVKAYVVNSDNELLQNYIG</sequence>
<dbReference type="EMBL" id="NBNE01007729">
    <property type="protein sequence ID" value="OWZ00306.1"/>
    <property type="molecule type" value="Genomic_DNA"/>
</dbReference>
<organism evidence="1 2">
    <name type="scientific">Phytophthora megakarya</name>
    <dbReference type="NCBI Taxonomy" id="4795"/>
    <lineage>
        <taxon>Eukaryota</taxon>
        <taxon>Sar</taxon>
        <taxon>Stramenopiles</taxon>
        <taxon>Oomycota</taxon>
        <taxon>Peronosporomycetes</taxon>
        <taxon>Peronosporales</taxon>
        <taxon>Peronosporaceae</taxon>
        <taxon>Phytophthora</taxon>
    </lineage>
</organism>
<evidence type="ECO:0000313" key="2">
    <source>
        <dbReference type="Proteomes" id="UP000198211"/>
    </source>
</evidence>
<reference evidence="2" key="1">
    <citation type="submission" date="2017-03" db="EMBL/GenBank/DDBJ databases">
        <title>Phytopthora megakarya and P. palmivora, two closely related causual agents of cacao black pod achieved similar genome size and gene model numbers by different mechanisms.</title>
        <authorList>
            <person name="Ali S."/>
            <person name="Shao J."/>
            <person name="Larry D.J."/>
            <person name="Kronmiller B."/>
            <person name="Shen D."/>
            <person name="Strem M.D."/>
            <person name="Melnick R.L."/>
            <person name="Guiltinan M.J."/>
            <person name="Tyler B.M."/>
            <person name="Meinhardt L.W."/>
            <person name="Bailey B.A."/>
        </authorList>
    </citation>
    <scope>NUCLEOTIDE SEQUENCE [LARGE SCALE GENOMIC DNA]</scope>
    <source>
        <strain evidence="2">zdho120</strain>
    </source>
</reference>
<comment type="caution">
    <text evidence="1">The sequence shown here is derived from an EMBL/GenBank/DDBJ whole genome shotgun (WGS) entry which is preliminary data.</text>
</comment>
<dbReference type="OrthoDB" id="1903608at2759"/>
<protein>
    <submittedName>
        <fullName evidence="1">Uncharacterized protein</fullName>
    </submittedName>
</protein>
<dbReference type="Proteomes" id="UP000198211">
    <property type="component" value="Unassembled WGS sequence"/>
</dbReference>
<name>A0A225V2X8_9STRA</name>
<keyword evidence="2" id="KW-1185">Reference proteome</keyword>
<gene>
    <name evidence="1" type="ORF">PHMEG_00028535</name>
</gene>
<accession>A0A225V2X8</accession>
<dbReference type="AlphaFoldDB" id="A0A225V2X8"/>
<proteinExistence type="predicted"/>
<evidence type="ECO:0000313" key="1">
    <source>
        <dbReference type="EMBL" id="OWZ00306.1"/>
    </source>
</evidence>